<name>A0A565BNB4_9BRAS</name>
<sequence length="126" mass="13852">MVDTTTENLQNVSVPNCLSVPYVYDGYTTISADPLRIELADVIKKVLVIKNSRPKFESHEIEANDMSILVDNLLAKRPAKSADMRSGVSKMSHSSSWTGPNSIFGDNSTIMEDGVRLDPIQDVVNP</sequence>
<evidence type="ECO:0000256" key="1">
    <source>
        <dbReference type="SAM" id="MobiDB-lite"/>
    </source>
</evidence>
<comment type="caution">
    <text evidence="2">The sequence shown here is derived from an EMBL/GenBank/DDBJ whole genome shotgun (WGS) entry which is preliminary data.</text>
</comment>
<evidence type="ECO:0000313" key="2">
    <source>
        <dbReference type="EMBL" id="VVB02805.1"/>
    </source>
</evidence>
<dbReference type="Proteomes" id="UP000489600">
    <property type="component" value="Unassembled WGS sequence"/>
</dbReference>
<dbReference type="EMBL" id="CABITT030000004">
    <property type="protein sequence ID" value="VVB02805.1"/>
    <property type="molecule type" value="Genomic_DNA"/>
</dbReference>
<evidence type="ECO:0000313" key="3">
    <source>
        <dbReference type="Proteomes" id="UP000489600"/>
    </source>
</evidence>
<accession>A0A565BNB4</accession>
<dbReference type="AlphaFoldDB" id="A0A565BNB4"/>
<organism evidence="2 3">
    <name type="scientific">Arabis nemorensis</name>
    <dbReference type="NCBI Taxonomy" id="586526"/>
    <lineage>
        <taxon>Eukaryota</taxon>
        <taxon>Viridiplantae</taxon>
        <taxon>Streptophyta</taxon>
        <taxon>Embryophyta</taxon>
        <taxon>Tracheophyta</taxon>
        <taxon>Spermatophyta</taxon>
        <taxon>Magnoliopsida</taxon>
        <taxon>eudicotyledons</taxon>
        <taxon>Gunneridae</taxon>
        <taxon>Pentapetalae</taxon>
        <taxon>rosids</taxon>
        <taxon>malvids</taxon>
        <taxon>Brassicales</taxon>
        <taxon>Brassicaceae</taxon>
        <taxon>Arabideae</taxon>
        <taxon>Arabis</taxon>
    </lineage>
</organism>
<feature type="compositionally biased region" description="Polar residues" evidence="1">
    <location>
        <begin position="89"/>
        <end position="103"/>
    </location>
</feature>
<protein>
    <submittedName>
        <fullName evidence="2">Uncharacterized protein</fullName>
    </submittedName>
</protein>
<keyword evidence="3" id="KW-1185">Reference proteome</keyword>
<proteinExistence type="predicted"/>
<feature type="region of interest" description="Disordered" evidence="1">
    <location>
        <begin position="84"/>
        <end position="103"/>
    </location>
</feature>
<gene>
    <name evidence="2" type="ORF">ANE_LOCUS13249</name>
</gene>
<reference evidence="2" key="1">
    <citation type="submission" date="2019-07" db="EMBL/GenBank/DDBJ databases">
        <authorList>
            <person name="Dittberner H."/>
        </authorList>
    </citation>
    <scope>NUCLEOTIDE SEQUENCE [LARGE SCALE GENOMIC DNA]</scope>
</reference>